<dbReference type="EMBL" id="JBBYAK010000004">
    <property type="protein sequence ID" value="MEL3959670.1"/>
    <property type="molecule type" value="Genomic_DNA"/>
</dbReference>
<name>A0ABU9K6M2_9BACI</name>
<dbReference type="RefSeq" id="WP_342021250.1">
    <property type="nucleotide sequence ID" value="NZ_JBBYAK010000004.1"/>
</dbReference>
<accession>A0ABU9K6M2</accession>
<proteinExistence type="predicted"/>
<evidence type="ECO:0000313" key="1">
    <source>
        <dbReference type="EMBL" id="MEL3959670.1"/>
    </source>
</evidence>
<organism evidence="1 2">
    <name type="scientific">Caldifermentibacillus hisashii</name>
    <dbReference type="NCBI Taxonomy" id="996558"/>
    <lineage>
        <taxon>Bacteria</taxon>
        <taxon>Bacillati</taxon>
        <taxon>Bacillota</taxon>
        <taxon>Bacilli</taxon>
        <taxon>Bacillales</taxon>
        <taxon>Bacillaceae</taxon>
        <taxon>Caldifermentibacillus</taxon>
    </lineage>
</organism>
<sequence>MSDGKVEIQINTNKFDACNCCASIERPNQLWDVEFKFNNHTTIIRLCEKHLEQLRDEVTKALG</sequence>
<dbReference type="Proteomes" id="UP001459714">
    <property type="component" value="Unassembled WGS sequence"/>
</dbReference>
<protein>
    <submittedName>
        <fullName evidence="1">Uncharacterized protein</fullName>
    </submittedName>
</protein>
<comment type="caution">
    <text evidence="1">The sequence shown here is derived from an EMBL/GenBank/DDBJ whole genome shotgun (WGS) entry which is preliminary data.</text>
</comment>
<gene>
    <name evidence="1" type="ORF">NST17_21175</name>
</gene>
<keyword evidence="2" id="KW-1185">Reference proteome</keyword>
<reference evidence="1 2" key="1">
    <citation type="submission" date="2024-03" db="EMBL/GenBank/DDBJ databases">
        <title>Bacilli Hybrid Assemblies.</title>
        <authorList>
            <person name="Kovac J."/>
        </authorList>
    </citation>
    <scope>NUCLEOTIDE SEQUENCE [LARGE SCALE GENOMIC DNA]</scope>
    <source>
        <strain evidence="1 2">FSL M8-0022</strain>
    </source>
</reference>
<evidence type="ECO:0000313" key="2">
    <source>
        <dbReference type="Proteomes" id="UP001459714"/>
    </source>
</evidence>